<evidence type="ECO:0000313" key="1">
    <source>
        <dbReference type="EMBL" id="KKU06930.1"/>
    </source>
</evidence>
<name>A0A0G1QE51_9BACT</name>
<gene>
    <name evidence="1" type="ORF">UX10_C0018G0001</name>
</gene>
<comment type="caution">
    <text evidence="1">The sequence shown here is derived from an EMBL/GenBank/DDBJ whole genome shotgun (WGS) entry which is preliminary data.</text>
</comment>
<organism evidence="1 2">
    <name type="scientific">Candidatus Magasanikbacteria bacterium GW2011_GWA2_45_39</name>
    <dbReference type="NCBI Taxonomy" id="1619041"/>
    <lineage>
        <taxon>Bacteria</taxon>
        <taxon>Candidatus Magasanikiibacteriota</taxon>
    </lineage>
</organism>
<protein>
    <submittedName>
        <fullName evidence="1">Uncharacterized protein</fullName>
    </submittedName>
</protein>
<dbReference type="Proteomes" id="UP000033999">
    <property type="component" value="Unassembled WGS sequence"/>
</dbReference>
<sequence length="386" mass="43570">MSTATTGTSRMPFVYDSALSDEALARLIARHYPPGTDMKGNSLEQPLLYSADVDGPARYMRVFANAESMAEDAGDVERQVAFMLESWNGARRRPRHWNKDTVLNFTDYLPRILPTVEDGARKQRLTELYWYHTGLTAHLFGEFDRAATAQDKAAEFARARGDIDSAVICEEQAAYERVCKALIEDMGTSSNETQEACIEALYCLRGYVPNLDELADSTATNHLWAYGNGHVHRLLVHWLGGRTYKAQEDDLDALHMFAATTEGACFADWKFLLAWIRPKASLPQDPRTDATIMRCNEIEEKKGVDVELHALALYVHADLLMTLKMARVRAENEALDLRCSRGANRVFLLIQEARRLNQVILDLPDHGAVLLREYARQKIEALSDMI</sequence>
<evidence type="ECO:0000313" key="2">
    <source>
        <dbReference type="Proteomes" id="UP000033999"/>
    </source>
</evidence>
<reference evidence="1 2" key="1">
    <citation type="journal article" date="2015" name="Nature">
        <title>rRNA introns, odd ribosomes, and small enigmatic genomes across a large radiation of phyla.</title>
        <authorList>
            <person name="Brown C.T."/>
            <person name="Hug L.A."/>
            <person name="Thomas B.C."/>
            <person name="Sharon I."/>
            <person name="Castelle C.J."/>
            <person name="Singh A."/>
            <person name="Wilkins M.J."/>
            <person name="Williams K.H."/>
            <person name="Banfield J.F."/>
        </authorList>
    </citation>
    <scope>NUCLEOTIDE SEQUENCE [LARGE SCALE GENOMIC DNA]</scope>
</reference>
<accession>A0A0G1QE51</accession>
<dbReference type="AlphaFoldDB" id="A0A0G1QE51"/>
<dbReference type="EMBL" id="LCKX01000018">
    <property type="protein sequence ID" value="KKU06930.1"/>
    <property type="molecule type" value="Genomic_DNA"/>
</dbReference>
<proteinExistence type="predicted"/>